<evidence type="ECO:0000259" key="2">
    <source>
        <dbReference type="Pfam" id="PF13938"/>
    </source>
</evidence>
<dbReference type="SUPFAM" id="SSF159713">
    <property type="entry name" value="Dhaf3308-like"/>
    <property type="match status" value="1"/>
</dbReference>
<comment type="caution">
    <text evidence="3">The sequence shown here is derived from an EMBL/GenBank/DDBJ whole genome shotgun (WGS) entry which is preliminary data.</text>
</comment>
<proteinExistence type="predicted"/>
<dbReference type="Pfam" id="PF04016">
    <property type="entry name" value="DUF364"/>
    <property type="match status" value="1"/>
</dbReference>
<gene>
    <name evidence="3" type="ORF">ENL41_03830</name>
</gene>
<protein>
    <recommendedName>
        <fullName evidence="4">DUF364 domain-containing protein</fullName>
    </recommendedName>
</protein>
<dbReference type="Gene3D" id="3.30.390.100">
    <property type="match status" value="1"/>
</dbReference>
<dbReference type="InterPro" id="IPR007161">
    <property type="entry name" value="DUF364"/>
</dbReference>
<organism evidence="3">
    <name type="scientific">candidate division WOR-3 bacterium</name>
    <dbReference type="NCBI Taxonomy" id="2052148"/>
    <lineage>
        <taxon>Bacteria</taxon>
        <taxon>Bacteria division WOR-3</taxon>
    </lineage>
</organism>
<reference evidence="3" key="1">
    <citation type="journal article" date="2020" name="mSystems">
        <title>Genome- and Community-Level Interaction Insights into Carbon Utilization and Element Cycling Functions of Hydrothermarchaeota in Hydrothermal Sediment.</title>
        <authorList>
            <person name="Zhou Z."/>
            <person name="Liu Y."/>
            <person name="Xu W."/>
            <person name="Pan J."/>
            <person name="Luo Z.H."/>
            <person name="Li M."/>
        </authorList>
    </citation>
    <scope>NUCLEOTIDE SEQUENCE [LARGE SCALE GENOMIC DNA]</scope>
    <source>
        <strain evidence="3">HyVt-94</strain>
    </source>
</reference>
<dbReference type="InterPro" id="IPR025251">
    <property type="entry name" value="DUF4213"/>
</dbReference>
<accession>A0A7C5MA83</accession>
<evidence type="ECO:0000259" key="1">
    <source>
        <dbReference type="Pfam" id="PF04016"/>
    </source>
</evidence>
<dbReference type="Pfam" id="PF13938">
    <property type="entry name" value="DUF4213"/>
    <property type="match status" value="1"/>
</dbReference>
<dbReference type="AlphaFoldDB" id="A0A7C5MA83"/>
<evidence type="ECO:0008006" key="4">
    <source>
        <dbReference type="Google" id="ProtNLM"/>
    </source>
</evidence>
<sequence length="242" mass="27053">MSLLADLIDNITEYPVKEVVIGVFNTLVWTRNCGLSATLKSDVFPHERVKNSGALTSMNVREVAGYVFSENPLEVSVGMAAINSALPVEREKFKSINAKELILKKGKMKVVGVIGHFPFLDEIKKEFRELYIFEKMPRAGDLREEDIPEYLPACDVVAITGTAIANKSFEEIVKWTRRRSYVIVLGPTTPLSSILFDYGVDAICGTLVLDIPLVLNQVKEGTPFKDMKGIQYVALLREEYFG</sequence>
<evidence type="ECO:0000313" key="3">
    <source>
        <dbReference type="EMBL" id="HHF58536.1"/>
    </source>
</evidence>
<name>A0A7C5MA83_UNCW3</name>
<feature type="domain" description="Putative heavy-metal chelation" evidence="1">
    <location>
        <begin position="100"/>
        <end position="230"/>
    </location>
</feature>
<dbReference type="EMBL" id="DRTV01000267">
    <property type="protein sequence ID" value="HHF58536.1"/>
    <property type="molecule type" value="Genomic_DNA"/>
</dbReference>
<dbReference type="Gene3D" id="3.40.50.11590">
    <property type="match status" value="1"/>
</dbReference>
<feature type="domain" description="DUF4213" evidence="2">
    <location>
        <begin position="6"/>
        <end position="85"/>
    </location>
</feature>
<dbReference type="Proteomes" id="UP000886014">
    <property type="component" value="Unassembled WGS sequence"/>
</dbReference>